<dbReference type="InterPro" id="IPR052056">
    <property type="entry name" value="Mono-ARTD/PARP"/>
</dbReference>
<evidence type="ECO:0000256" key="3">
    <source>
        <dbReference type="ARBA" id="ARBA00022679"/>
    </source>
</evidence>
<dbReference type="GO" id="GO:0003714">
    <property type="term" value="F:transcription corepressor activity"/>
    <property type="evidence" value="ECO:0007669"/>
    <property type="project" value="TreeGrafter"/>
</dbReference>
<dbReference type="PANTHER" id="PTHR14453:SF107">
    <property type="entry name" value="POLY [ADP-RIBOSE] POLYMERASE"/>
    <property type="match status" value="1"/>
</dbReference>
<evidence type="ECO:0000313" key="9">
    <source>
        <dbReference type="Proteomes" id="UP000828390"/>
    </source>
</evidence>
<organism evidence="8 9">
    <name type="scientific">Dreissena polymorpha</name>
    <name type="common">Zebra mussel</name>
    <name type="synonym">Mytilus polymorpha</name>
    <dbReference type="NCBI Taxonomy" id="45954"/>
    <lineage>
        <taxon>Eukaryota</taxon>
        <taxon>Metazoa</taxon>
        <taxon>Spiralia</taxon>
        <taxon>Lophotrochozoa</taxon>
        <taxon>Mollusca</taxon>
        <taxon>Bivalvia</taxon>
        <taxon>Autobranchia</taxon>
        <taxon>Heteroconchia</taxon>
        <taxon>Euheterodonta</taxon>
        <taxon>Imparidentia</taxon>
        <taxon>Neoheterodontei</taxon>
        <taxon>Myida</taxon>
        <taxon>Dreissenoidea</taxon>
        <taxon>Dreissenidae</taxon>
        <taxon>Dreissena</taxon>
    </lineage>
</organism>
<evidence type="ECO:0000256" key="2">
    <source>
        <dbReference type="ARBA" id="ARBA00022676"/>
    </source>
</evidence>
<dbReference type="EC" id="2.4.2.-" evidence="6"/>
<dbReference type="PROSITE" id="PS51059">
    <property type="entry name" value="PARP_CATALYTIC"/>
    <property type="match status" value="1"/>
</dbReference>
<dbReference type="Gene3D" id="3.90.228.10">
    <property type="match status" value="2"/>
</dbReference>
<evidence type="ECO:0000313" key="8">
    <source>
        <dbReference type="EMBL" id="KAH3876525.1"/>
    </source>
</evidence>
<dbReference type="Proteomes" id="UP000828390">
    <property type="component" value="Unassembled WGS sequence"/>
</dbReference>
<dbReference type="EMBL" id="JAIWYP010000001">
    <property type="protein sequence ID" value="KAH3876525.1"/>
    <property type="molecule type" value="Genomic_DNA"/>
</dbReference>
<dbReference type="GO" id="GO:0005737">
    <property type="term" value="C:cytoplasm"/>
    <property type="evidence" value="ECO:0007669"/>
    <property type="project" value="TreeGrafter"/>
</dbReference>
<evidence type="ECO:0000256" key="5">
    <source>
        <dbReference type="ARBA" id="ARBA00023242"/>
    </source>
</evidence>
<dbReference type="InterPro" id="IPR012317">
    <property type="entry name" value="Poly(ADP-ribose)pol_cat_dom"/>
</dbReference>
<protein>
    <recommendedName>
        <fullName evidence="6">Poly [ADP-ribose] polymerase</fullName>
        <shortName evidence="6">PARP</shortName>
        <ecNumber evidence="6">2.4.2.-</ecNumber>
    </recommendedName>
</protein>
<dbReference type="Pfam" id="PF00644">
    <property type="entry name" value="PARP"/>
    <property type="match status" value="1"/>
</dbReference>
<evidence type="ECO:0000256" key="6">
    <source>
        <dbReference type="RuleBase" id="RU362114"/>
    </source>
</evidence>
<dbReference type="GO" id="GO:0005634">
    <property type="term" value="C:nucleus"/>
    <property type="evidence" value="ECO:0007669"/>
    <property type="project" value="UniProtKB-SubCell"/>
</dbReference>
<keyword evidence="3 6" id="KW-0808">Transferase</keyword>
<comment type="subcellular location">
    <subcellularLocation>
        <location evidence="1">Nucleus</location>
    </subcellularLocation>
</comment>
<dbReference type="AlphaFoldDB" id="A0A9D4RRZ1"/>
<dbReference type="SUPFAM" id="SSF56399">
    <property type="entry name" value="ADP-ribosylation"/>
    <property type="match status" value="1"/>
</dbReference>
<evidence type="ECO:0000256" key="4">
    <source>
        <dbReference type="ARBA" id="ARBA00023027"/>
    </source>
</evidence>
<gene>
    <name evidence="8" type="ORF">DPMN_000370</name>
</gene>
<comment type="caution">
    <text evidence="8">The sequence shown here is derived from an EMBL/GenBank/DDBJ whole genome shotgun (WGS) entry which is preliminary data.</text>
</comment>
<dbReference type="PANTHER" id="PTHR14453">
    <property type="entry name" value="PARP/ZINC FINGER CCCH TYPE DOMAIN CONTAINING PROTEIN"/>
    <property type="match status" value="1"/>
</dbReference>
<keyword evidence="5" id="KW-0539">Nucleus</keyword>
<reference evidence="8" key="1">
    <citation type="journal article" date="2019" name="bioRxiv">
        <title>The Genome of the Zebra Mussel, Dreissena polymorpha: A Resource for Invasive Species Research.</title>
        <authorList>
            <person name="McCartney M.A."/>
            <person name="Auch B."/>
            <person name="Kono T."/>
            <person name="Mallez S."/>
            <person name="Zhang Y."/>
            <person name="Obille A."/>
            <person name="Becker A."/>
            <person name="Abrahante J.E."/>
            <person name="Garbe J."/>
            <person name="Badalamenti J.P."/>
            <person name="Herman A."/>
            <person name="Mangelson H."/>
            <person name="Liachko I."/>
            <person name="Sullivan S."/>
            <person name="Sone E.D."/>
            <person name="Koren S."/>
            <person name="Silverstein K.A.T."/>
            <person name="Beckman K.B."/>
            <person name="Gohl D.M."/>
        </authorList>
    </citation>
    <scope>NUCLEOTIDE SEQUENCE</scope>
    <source>
        <strain evidence="8">Duluth1</strain>
        <tissue evidence="8">Whole animal</tissue>
    </source>
</reference>
<dbReference type="GO" id="GO:0010629">
    <property type="term" value="P:negative regulation of gene expression"/>
    <property type="evidence" value="ECO:0007669"/>
    <property type="project" value="TreeGrafter"/>
</dbReference>
<keyword evidence="9" id="KW-1185">Reference proteome</keyword>
<proteinExistence type="predicted"/>
<feature type="domain" description="PARP catalytic" evidence="7">
    <location>
        <begin position="1"/>
        <end position="258"/>
    </location>
</feature>
<sequence length="258" mass="29608">MKDGSNVKRLPLQRTDPEFQRIEQRFLTELINGKYANSPGHKYDKSKTKVETIDKIQYKALCRQYLTKKKCLEESNPNRPANMPRKGNCGTELIKMQWTASSCMGSKGVTLGIIIDKIQYKALCRQYLTKKKCLEESNPNRPANMPLERELWHGTNQNAMDSIILHGFKRSYAWDNIGKPWWGQGVYFAPDASYSARSWMTEADCYGSKGYVLLVKVLTGQFLKGNPYMRYLPPIDKNNPLVLYDCAVDEEPHGVCHL</sequence>
<keyword evidence="4 6" id="KW-0520">NAD</keyword>
<name>A0A9D4RRZ1_DREPO</name>
<evidence type="ECO:0000256" key="1">
    <source>
        <dbReference type="ARBA" id="ARBA00004123"/>
    </source>
</evidence>
<accession>A0A9D4RRZ1</accession>
<keyword evidence="2 6" id="KW-0328">Glycosyltransferase</keyword>
<evidence type="ECO:0000259" key="7">
    <source>
        <dbReference type="PROSITE" id="PS51059"/>
    </source>
</evidence>
<reference evidence="8" key="2">
    <citation type="submission" date="2020-11" db="EMBL/GenBank/DDBJ databases">
        <authorList>
            <person name="McCartney M.A."/>
            <person name="Auch B."/>
            <person name="Kono T."/>
            <person name="Mallez S."/>
            <person name="Becker A."/>
            <person name="Gohl D.M."/>
            <person name="Silverstein K.A.T."/>
            <person name="Koren S."/>
            <person name="Bechman K.B."/>
            <person name="Herman A."/>
            <person name="Abrahante J.E."/>
            <person name="Garbe J."/>
        </authorList>
    </citation>
    <scope>NUCLEOTIDE SEQUENCE</scope>
    <source>
        <strain evidence="8">Duluth1</strain>
        <tissue evidence="8">Whole animal</tissue>
    </source>
</reference>
<dbReference type="GO" id="GO:0003950">
    <property type="term" value="F:NAD+ poly-ADP-ribosyltransferase activity"/>
    <property type="evidence" value="ECO:0007669"/>
    <property type="project" value="UniProtKB-UniRule"/>
</dbReference>